<gene>
    <name evidence="1" type="ORF">MtrunA17_Chr4g0008041</name>
</gene>
<accession>A0A396I055</accession>
<organism evidence="1 2">
    <name type="scientific">Medicago truncatula</name>
    <name type="common">Barrel medic</name>
    <name type="synonym">Medicago tribuloides</name>
    <dbReference type="NCBI Taxonomy" id="3880"/>
    <lineage>
        <taxon>Eukaryota</taxon>
        <taxon>Viridiplantae</taxon>
        <taxon>Streptophyta</taxon>
        <taxon>Embryophyta</taxon>
        <taxon>Tracheophyta</taxon>
        <taxon>Spermatophyta</taxon>
        <taxon>Magnoliopsida</taxon>
        <taxon>eudicotyledons</taxon>
        <taxon>Gunneridae</taxon>
        <taxon>Pentapetalae</taxon>
        <taxon>rosids</taxon>
        <taxon>fabids</taxon>
        <taxon>Fabales</taxon>
        <taxon>Fabaceae</taxon>
        <taxon>Papilionoideae</taxon>
        <taxon>50 kb inversion clade</taxon>
        <taxon>NPAAA clade</taxon>
        <taxon>Hologalegina</taxon>
        <taxon>IRL clade</taxon>
        <taxon>Trifolieae</taxon>
        <taxon>Medicago</taxon>
    </lineage>
</organism>
<evidence type="ECO:0000313" key="1">
    <source>
        <dbReference type="EMBL" id="RHN58959.1"/>
    </source>
</evidence>
<name>A0A396I055_MEDTR</name>
<sequence length="63" mass="7305">MSTITSTKITKHNQQFNLTNKHITDYFTQSIKIVPILYTTNLSEIQDTKHPTESHISHKISIH</sequence>
<dbReference type="Gramene" id="rna20928">
    <property type="protein sequence ID" value="RHN58959.1"/>
    <property type="gene ID" value="gene20928"/>
</dbReference>
<proteinExistence type="predicted"/>
<reference evidence="2" key="1">
    <citation type="journal article" date="2018" name="Nat. Plants">
        <title>Whole-genome landscape of Medicago truncatula symbiotic genes.</title>
        <authorList>
            <person name="Pecrix Y."/>
            <person name="Staton S.E."/>
            <person name="Sallet E."/>
            <person name="Lelandais-Briere C."/>
            <person name="Moreau S."/>
            <person name="Carrere S."/>
            <person name="Blein T."/>
            <person name="Jardinaud M.F."/>
            <person name="Latrasse D."/>
            <person name="Zouine M."/>
            <person name="Zahm M."/>
            <person name="Kreplak J."/>
            <person name="Mayjonade B."/>
            <person name="Satge C."/>
            <person name="Perez M."/>
            <person name="Cauet S."/>
            <person name="Marande W."/>
            <person name="Chantry-Darmon C."/>
            <person name="Lopez-Roques C."/>
            <person name="Bouchez O."/>
            <person name="Berard A."/>
            <person name="Debelle F."/>
            <person name="Munos S."/>
            <person name="Bendahmane A."/>
            <person name="Berges H."/>
            <person name="Niebel A."/>
            <person name="Buitink J."/>
            <person name="Frugier F."/>
            <person name="Benhamed M."/>
            <person name="Crespi M."/>
            <person name="Gouzy J."/>
            <person name="Gamas P."/>
        </authorList>
    </citation>
    <scope>NUCLEOTIDE SEQUENCE [LARGE SCALE GENOMIC DNA]</scope>
    <source>
        <strain evidence="2">cv. Jemalong A17</strain>
    </source>
</reference>
<dbReference type="EMBL" id="PSQE01000004">
    <property type="protein sequence ID" value="RHN58959.1"/>
    <property type="molecule type" value="Genomic_DNA"/>
</dbReference>
<evidence type="ECO:0000313" key="2">
    <source>
        <dbReference type="Proteomes" id="UP000265566"/>
    </source>
</evidence>
<dbReference type="AlphaFoldDB" id="A0A396I055"/>
<dbReference type="Proteomes" id="UP000265566">
    <property type="component" value="Chromosome 4"/>
</dbReference>
<comment type="caution">
    <text evidence="1">The sequence shown here is derived from an EMBL/GenBank/DDBJ whole genome shotgun (WGS) entry which is preliminary data.</text>
</comment>
<protein>
    <submittedName>
        <fullName evidence="1">Uncharacterized protein</fullName>
    </submittedName>
</protein>